<feature type="domain" description="PH" evidence="2">
    <location>
        <begin position="3"/>
        <end position="118"/>
    </location>
</feature>
<dbReference type="InterPro" id="IPR011993">
    <property type="entry name" value="PH-like_dom_sf"/>
</dbReference>
<organism evidence="4 5">
    <name type="scientific">Mizuhopecten yessoensis</name>
    <name type="common">Japanese scallop</name>
    <name type="synonym">Patinopecten yessoensis</name>
    <dbReference type="NCBI Taxonomy" id="6573"/>
    <lineage>
        <taxon>Eukaryota</taxon>
        <taxon>Metazoa</taxon>
        <taxon>Spiralia</taxon>
        <taxon>Lophotrochozoa</taxon>
        <taxon>Mollusca</taxon>
        <taxon>Bivalvia</taxon>
        <taxon>Autobranchia</taxon>
        <taxon>Pteriomorphia</taxon>
        <taxon>Pectinida</taxon>
        <taxon>Pectinoidea</taxon>
        <taxon>Pectinidae</taxon>
        <taxon>Mizuhopecten</taxon>
    </lineage>
</organism>
<feature type="compositionally biased region" description="Low complexity" evidence="1">
    <location>
        <begin position="268"/>
        <end position="281"/>
    </location>
</feature>
<dbReference type="SUPFAM" id="SSF50729">
    <property type="entry name" value="PH domain-like"/>
    <property type="match status" value="2"/>
</dbReference>
<feature type="compositionally biased region" description="Pro residues" evidence="1">
    <location>
        <begin position="300"/>
        <end position="309"/>
    </location>
</feature>
<evidence type="ECO:0000313" key="4">
    <source>
        <dbReference type="EMBL" id="OWF44691.1"/>
    </source>
</evidence>
<reference evidence="4 5" key="1">
    <citation type="journal article" date="2017" name="Nat. Ecol. Evol.">
        <title>Scallop genome provides insights into evolution of bilaterian karyotype and development.</title>
        <authorList>
            <person name="Wang S."/>
            <person name="Zhang J."/>
            <person name="Jiao W."/>
            <person name="Li J."/>
            <person name="Xun X."/>
            <person name="Sun Y."/>
            <person name="Guo X."/>
            <person name="Huan P."/>
            <person name="Dong B."/>
            <person name="Zhang L."/>
            <person name="Hu X."/>
            <person name="Sun X."/>
            <person name="Wang J."/>
            <person name="Zhao C."/>
            <person name="Wang Y."/>
            <person name="Wang D."/>
            <person name="Huang X."/>
            <person name="Wang R."/>
            <person name="Lv J."/>
            <person name="Li Y."/>
            <person name="Zhang Z."/>
            <person name="Liu B."/>
            <person name="Lu W."/>
            <person name="Hui Y."/>
            <person name="Liang J."/>
            <person name="Zhou Z."/>
            <person name="Hou R."/>
            <person name="Li X."/>
            <person name="Liu Y."/>
            <person name="Li H."/>
            <person name="Ning X."/>
            <person name="Lin Y."/>
            <person name="Zhao L."/>
            <person name="Xing Q."/>
            <person name="Dou J."/>
            <person name="Li Y."/>
            <person name="Mao J."/>
            <person name="Guo H."/>
            <person name="Dou H."/>
            <person name="Li T."/>
            <person name="Mu C."/>
            <person name="Jiang W."/>
            <person name="Fu Q."/>
            <person name="Fu X."/>
            <person name="Miao Y."/>
            <person name="Liu J."/>
            <person name="Yu Q."/>
            <person name="Li R."/>
            <person name="Liao H."/>
            <person name="Li X."/>
            <person name="Kong Y."/>
            <person name="Jiang Z."/>
            <person name="Chourrout D."/>
            <person name="Li R."/>
            <person name="Bao Z."/>
        </authorList>
    </citation>
    <scope>NUCLEOTIDE SEQUENCE [LARGE SCALE GENOMIC DNA]</scope>
    <source>
        <strain evidence="4 5">PY_sf001</strain>
    </source>
</reference>
<evidence type="ECO:0000259" key="3">
    <source>
        <dbReference type="PROSITE" id="PS51064"/>
    </source>
</evidence>
<feature type="compositionally biased region" description="Basic residues" evidence="1">
    <location>
        <begin position="580"/>
        <end position="593"/>
    </location>
</feature>
<feature type="compositionally biased region" description="Low complexity" evidence="1">
    <location>
        <begin position="608"/>
        <end position="624"/>
    </location>
</feature>
<dbReference type="Pfam" id="PF02174">
    <property type="entry name" value="IRS"/>
    <property type="match status" value="1"/>
</dbReference>
<dbReference type="AlphaFoldDB" id="A0A210Q7J0"/>
<evidence type="ECO:0000259" key="2">
    <source>
        <dbReference type="PROSITE" id="PS50003"/>
    </source>
</evidence>
<dbReference type="InterPro" id="IPR002404">
    <property type="entry name" value="IRS_PTB"/>
</dbReference>
<feature type="region of interest" description="Disordered" evidence="1">
    <location>
        <begin position="393"/>
        <end position="452"/>
    </location>
</feature>
<dbReference type="InterPro" id="IPR001849">
    <property type="entry name" value="PH_domain"/>
</dbReference>
<evidence type="ECO:0000313" key="5">
    <source>
        <dbReference type="Proteomes" id="UP000242188"/>
    </source>
</evidence>
<accession>A0A210Q7J0</accession>
<dbReference type="Gene3D" id="2.30.29.30">
    <property type="entry name" value="Pleckstrin-homology domain (PH domain)/Phosphotyrosine-binding domain (PTB)"/>
    <property type="match status" value="2"/>
</dbReference>
<dbReference type="PROSITE" id="PS50003">
    <property type="entry name" value="PH_DOMAIN"/>
    <property type="match status" value="1"/>
</dbReference>
<feature type="compositionally biased region" description="Polar residues" evidence="1">
    <location>
        <begin position="433"/>
        <end position="445"/>
    </location>
</feature>
<sequence length="938" mass="104581">MNGLQKSGYLQVKQPSNIKGRKLKTWKTKWGILHKMSNISEGTFAAKLDLYPDEISAATVSQDKQTYIFENVSCIQSANSKTHKCAFEIVETYPLICLASLIDEETLEWAKAFQYIFWPPPGPDGEDLFQVIIEENEDSRKYSLSGEYWMLLSPQELKIKAMSKAQMLSWKLSNLKRFNLDQSNSKILIIESGAKSDFGEAKFMFRSSNVREIFQCIRKNIARAVEQRQRKLSTDSLEWRGRASSASNSEKGYKMLLERSRENLNVSSDSIDSISGTSGSTKQRTKSQDSLHNVGSLETFPPPKPPRLPPKADQIDGNQLSSCYDELSLPSAAKVDAKKESPSIVSTEVIHDKENQRFVEVNHDKYGYSHIPCQIPPESRISVVRSVSGYDDVDLSPTSEKGRTIPNRLDHNQDLRSGSVKSNDSGFVASPDVETSGSTVRQTATGLKANHKKNGSFDSAIYTSSGVESISAAVNDVLIVTELSTGNKTYDNIDCSVPVDHSEIYSDIHSHSKHDTHINEETETQYEDTHINEETETQYEDLEKYRKDLSKYLGMDPRVNPKDVPPSLPDRPTSLPIRRKEFKKKTKKSKSSRKVTFSRFLKERNSAHSRTASVTSTSSSSSVSDGEEESSIPKIPTFQMLKHMQKNTLYEQTSVHDDKNNMLTVSTTNNPDNVPHRHSSDPVLMGASQSLTNTQSAGYVEVKNEPKRTVSFDLLTGELLEDSVVTTNDHTVSRILSPTSTDTPNFPPVVEKLVAIDLPENKSTEIVMDSATGTQDQLIFRAKPDGNFVWDPFPNMTKPDRPLIDFDSNQDLTFSSENKTVLSPVTLDTNCYEIMVSPSEVNNFGNLDSLDLSSIKPESSPIGTSTPNAMSVDNMDPFNIFSQDTSPLNVAHSRSNSFDVDADISVNKPNDVSEESTYMDMSRVTPPVEDVYVAPSMV</sequence>
<dbReference type="PANTHER" id="PTHR21258:SF62">
    <property type="entry name" value="INSULIN RECEPTOR SUBSTRATE 1"/>
    <property type="match status" value="1"/>
</dbReference>
<feature type="domain" description="IRS-type PTB" evidence="3">
    <location>
        <begin position="125"/>
        <end position="231"/>
    </location>
</feature>
<keyword evidence="5" id="KW-1185">Reference proteome</keyword>
<feature type="region of interest" description="Disordered" evidence="1">
    <location>
        <begin position="553"/>
        <end position="637"/>
    </location>
</feature>
<dbReference type="PROSITE" id="PS51064">
    <property type="entry name" value="IRS_PTB"/>
    <property type="match status" value="1"/>
</dbReference>
<protein>
    <submittedName>
        <fullName evidence="4">Docking protein 3</fullName>
    </submittedName>
</protein>
<dbReference type="EMBL" id="NEDP02004699">
    <property type="protein sequence ID" value="OWF44691.1"/>
    <property type="molecule type" value="Genomic_DNA"/>
</dbReference>
<dbReference type="OrthoDB" id="6077994at2759"/>
<feature type="compositionally biased region" description="Basic and acidic residues" evidence="1">
    <location>
        <begin position="400"/>
        <end position="414"/>
    </location>
</feature>
<dbReference type="SMART" id="SM01244">
    <property type="entry name" value="IRS"/>
    <property type="match status" value="1"/>
</dbReference>
<dbReference type="GO" id="GO:0005737">
    <property type="term" value="C:cytoplasm"/>
    <property type="evidence" value="ECO:0007669"/>
    <property type="project" value="TreeGrafter"/>
</dbReference>
<dbReference type="PANTHER" id="PTHR21258">
    <property type="entry name" value="DOCKING PROTEIN RELATED"/>
    <property type="match status" value="1"/>
</dbReference>
<name>A0A210Q7J0_MIZYE</name>
<dbReference type="STRING" id="6573.A0A210Q7J0"/>
<dbReference type="InterPro" id="IPR050996">
    <property type="entry name" value="Docking_Protein_DOK"/>
</dbReference>
<feature type="compositionally biased region" description="Polar residues" evidence="1">
    <location>
        <begin position="415"/>
        <end position="425"/>
    </location>
</feature>
<feature type="region of interest" description="Disordered" evidence="1">
    <location>
        <begin position="268"/>
        <end position="317"/>
    </location>
</feature>
<gene>
    <name evidence="4" type="ORF">KP79_PYT14420</name>
</gene>
<proteinExistence type="predicted"/>
<dbReference type="Proteomes" id="UP000242188">
    <property type="component" value="Unassembled WGS sequence"/>
</dbReference>
<evidence type="ECO:0000256" key="1">
    <source>
        <dbReference type="SAM" id="MobiDB-lite"/>
    </source>
</evidence>
<dbReference type="GO" id="GO:0007169">
    <property type="term" value="P:cell surface receptor protein tyrosine kinase signaling pathway"/>
    <property type="evidence" value="ECO:0007669"/>
    <property type="project" value="TreeGrafter"/>
</dbReference>
<comment type="caution">
    <text evidence="4">The sequence shown here is derived from an EMBL/GenBank/DDBJ whole genome shotgun (WGS) entry which is preliminary data.</text>
</comment>